<protein>
    <submittedName>
        <fullName evidence="2">Uncharacterized protein</fullName>
    </submittedName>
</protein>
<organism evidence="2 3">
    <name type="scientific">Bradyrhizobium vignae</name>
    <dbReference type="NCBI Taxonomy" id="1549949"/>
    <lineage>
        <taxon>Bacteria</taxon>
        <taxon>Pseudomonadati</taxon>
        <taxon>Pseudomonadota</taxon>
        <taxon>Alphaproteobacteria</taxon>
        <taxon>Hyphomicrobiales</taxon>
        <taxon>Nitrobacteraceae</taxon>
        <taxon>Bradyrhizobium</taxon>
    </lineage>
</organism>
<name>A0A2U3Q4I8_9BRAD</name>
<proteinExistence type="predicted"/>
<sequence>MDQQTIYTTRLAASKLVDRSKASAVLWALEHGIGGKRIAHQAKGLKLGAIQIDFQDCEQQREHDGNEEEERRGFSRSGILQAINGTKNAQPRNHPQNWPRSPLHAVFLDVSSQNLVSGRSAFKAEDARAGLLHCTLRNGRRVWKFLRVSERIGDIA</sequence>
<dbReference type="KEGG" id="bvz:BRAD3257_5371"/>
<reference evidence="2 3" key="1">
    <citation type="submission" date="2018-03" db="EMBL/GenBank/DDBJ databases">
        <authorList>
            <person name="Gully D."/>
        </authorList>
    </citation>
    <scope>NUCLEOTIDE SEQUENCE [LARGE SCALE GENOMIC DNA]</scope>
    <source>
        <strain evidence="2">ORS3257</strain>
    </source>
</reference>
<accession>A0A2U3Q4I8</accession>
<dbReference type="AlphaFoldDB" id="A0A2U3Q4I8"/>
<dbReference type="RefSeq" id="WP_160118838.1">
    <property type="nucleotide sequence ID" value="NZ_JAGIKT010000077.1"/>
</dbReference>
<evidence type="ECO:0000313" key="4">
    <source>
        <dbReference type="Proteomes" id="UP000669317"/>
    </source>
</evidence>
<gene>
    <name evidence="2" type="ORF">BRAD3257_5371</name>
    <name evidence="1" type="ORF">JWS04_29865</name>
</gene>
<evidence type="ECO:0000313" key="3">
    <source>
        <dbReference type="Proteomes" id="UP000246085"/>
    </source>
</evidence>
<keyword evidence="4" id="KW-1185">Reference proteome</keyword>
<dbReference type="EMBL" id="LS398110">
    <property type="protein sequence ID" value="SPP96320.1"/>
    <property type="molecule type" value="Genomic_DNA"/>
</dbReference>
<dbReference type="Proteomes" id="UP000246085">
    <property type="component" value="Chromosome BRAD3257"/>
</dbReference>
<reference evidence="1 4" key="2">
    <citation type="submission" date="2021-03" db="EMBL/GenBank/DDBJ databases">
        <title>Genome Sequence of Bradyrhizobium vignae strain ISRA400.</title>
        <authorList>
            <person name="Tisa L.S."/>
            <person name="Svistoonoff S."/>
            <person name="Hocher V."/>
            <person name="Fall S."/>
            <person name="Zaiya A."/>
            <person name="Naing D."/>
            <person name="Niang N."/>
            <person name="Diouf A."/>
            <person name="Dasylva M.C."/>
            <person name="Toure O."/>
            <person name="Gueye M."/>
            <person name="Gully D."/>
            <person name="Tisseyre P."/>
            <person name="Simpson S."/>
            <person name="Morris K."/>
            <person name="Thomas W.K."/>
        </authorList>
    </citation>
    <scope>NUCLEOTIDE SEQUENCE [LARGE SCALE GENOMIC DNA]</scope>
    <source>
        <strain evidence="1 4">ISRA400</strain>
    </source>
</reference>
<evidence type="ECO:0000313" key="1">
    <source>
        <dbReference type="EMBL" id="MBP0115200.1"/>
    </source>
</evidence>
<dbReference type="Proteomes" id="UP000669317">
    <property type="component" value="Unassembled WGS sequence"/>
</dbReference>
<dbReference type="EMBL" id="JAGIKT010000077">
    <property type="protein sequence ID" value="MBP0115200.1"/>
    <property type="molecule type" value="Genomic_DNA"/>
</dbReference>
<evidence type="ECO:0000313" key="2">
    <source>
        <dbReference type="EMBL" id="SPP96320.1"/>
    </source>
</evidence>